<name>A6WAB5_KINRD</name>
<dbReference type="AlphaFoldDB" id="A6WAB5"/>
<dbReference type="EMBL" id="CP000750">
    <property type="protein sequence ID" value="ABS03754.1"/>
    <property type="molecule type" value="Genomic_DNA"/>
</dbReference>
<feature type="transmembrane region" description="Helical" evidence="1">
    <location>
        <begin position="88"/>
        <end position="112"/>
    </location>
</feature>
<protein>
    <submittedName>
        <fullName evidence="2">Uncharacterized protein</fullName>
    </submittedName>
</protein>
<dbReference type="KEGG" id="kra:Krad_2273"/>
<accession>A6WAB5</accession>
<evidence type="ECO:0000256" key="1">
    <source>
        <dbReference type="SAM" id="Phobius"/>
    </source>
</evidence>
<proteinExistence type="predicted"/>
<gene>
    <name evidence="2" type="ordered locus">Krad_2273</name>
</gene>
<evidence type="ECO:0000313" key="2">
    <source>
        <dbReference type="EMBL" id="ABS03754.1"/>
    </source>
</evidence>
<reference evidence="3" key="1">
    <citation type="journal article" date="2008" name="PLoS ONE">
        <title>Survival in nuclear waste, extreme resistance, and potential applications gleaned from the genome sequence of Kineococcus radiotolerans SRS30216.</title>
        <authorList>
            <person name="Bagwell C.E."/>
            <person name="Bhat S."/>
            <person name="Hawkins G.M."/>
            <person name="Smith B.W."/>
            <person name="Biswas T."/>
            <person name="Hoover T.R."/>
            <person name="Saunders E."/>
            <person name="Han C.S."/>
            <person name="Tsodikov O.V."/>
            <person name="Shimkets L.J."/>
        </authorList>
    </citation>
    <scope>NUCLEOTIDE SEQUENCE [LARGE SCALE GENOMIC DNA]</scope>
    <source>
        <strain evidence="3">ATCC BAA-149 / DSM 14245 / SRS30216</strain>
    </source>
</reference>
<keyword evidence="1" id="KW-0812">Transmembrane</keyword>
<keyword evidence="1" id="KW-1133">Transmembrane helix</keyword>
<dbReference type="OrthoDB" id="5195451at2"/>
<sequence>MAMHHPESSPPVDEQALCDLCGQPVSETAWLGIEVSRPTPATDGEEHSFTDYLGGIFCSQDHAAQWLQQPLPAPEPVQEVKESRRERLLLGSLLVVGMAILLLAAVGAFTLLTAI</sequence>
<dbReference type="HOGENOM" id="CLU_2105708_0_0_11"/>
<dbReference type="Proteomes" id="UP000001116">
    <property type="component" value="Chromosome"/>
</dbReference>
<keyword evidence="3" id="KW-1185">Reference proteome</keyword>
<organism evidence="2 3">
    <name type="scientific">Kineococcus radiotolerans (strain ATCC BAA-149 / DSM 14245 / SRS30216)</name>
    <dbReference type="NCBI Taxonomy" id="266940"/>
    <lineage>
        <taxon>Bacteria</taxon>
        <taxon>Bacillati</taxon>
        <taxon>Actinomycetota</taxon>
        <taxon>Actinomycetes</taxon>
        <taxon>Kineosporiales</taxon>
        <taxon>Kineosporiaceae</taxon>
        <taxon>Kineococcus</taxon>
    </lineage>
</organism>
<evidence type="ECO:0000313" key="3">
    <source>
        <dbReference type="Proteomes" id="UP000001116"/>
    </source>
</evidence>
<keyword evidence="1" id="KW-0472">Membrane</keyword>